<dbReference type="EMBL" id="CAEZYJ010000138">
    <property type="protein sequence ID" value="CAB4724752.1"/>
    <property type="molecule type" value="Genomic_DNA"/>
</dbReference>
<sequence>MIASRAVAPDPQIIGPIFGRSLGPITMAPAPSAKINAVPRSVGSVKSESFSTPINKTYSALWVRTMSLAIPTP</sequence>
<proteinExistence type="predicted"/>
<evidence type="ECO:0000313" key="1">
    <source>
        <dbReference type="EMBL" id="CAB4724752.1"/>
    </source>
</evidence>
<protein>
    <submittedName>
        <fullName evidence="1">Unannotated protein</fullName>
    </submittedName>
</protein>
<organism evidence="1">
    <name type="scientific">freshwater metagenome</name>
    <dbReference type="NCBI Taxonomy" id="449393"/>
    <lineage>
        <taxon>unclassified sequences</taxon>
        <taxon>metagenomes</taxon>
        <taxon>ecological metagenomes</taxon>
    </lineage>
</organism>
<gene>
    <name evidence="1" type="ORF">UFOPK2659_00894</name>
</gene>
<accession>A0A6J6RQI4</accession>
<name>A0A6J6RQI4_9ZZZZ</name>
<dbReference type="AlphaFoldDB" id="A0A6J6RQI4"/>
<reference evidence="1" key="1">
    <citation type="submission" date="2020-05" db="EMBL/GenBank/DDBJ databases">
        <authorList>
            <person name="Chiriac C."/>
            <person name="Salcher M."/>
            <person name="Ghai R."/>
            <person name="Kavagutti S V."/>
        </authorList>
    </citation>
    <scope>NUCLEOTIDE SEQUENCE</scope>
</reference>